<dbReference type="AlphaFoldDB" id="A0A243WD89"/>
<dbReference type="OrthoDB" id="9777673at2"/>
<dbReference type="RefSeq" id="WP_086594248.1">
    <property type="nucleotide sequence ID" value="NZ_MTSE01000005.1"/>
</dbReference>
<dbReference type="GO" id="GO:0016831">
    <property type="term" value="F:carboxy-lyase activity"/>
    <property type="evidence" value="ECO:0007669"/>
    <property type="project" value="InterPro"/>
</dbReference>
<evidence type="ECO:0000313" key="4">
    <source>
        <dbReference type="Proteomes" id="UP000194873"/>
    </source>
</evidence>
<dbReference type="PANTHER" id="PTHR21240:SF30">
    <property type="entry name" value="AMIDOHYDROLASE-RELATED DOMAIN-CONTAINING PROTEIN-RELATED"/>
    <property type="match status" value="1"/>
</dbReference>
<dbReference type="InterPro" id="IPR006680">
    <property type="entry name" value="Amidohydro-rel"/>
</dbReference>
<protein>
    <submittedName>
        <fullName evidence="3">Amidohydrolase</fullName>
    </submittedName>
</protein>
<keyword evidence="4" id="KW-1185">Reference proteome</keyword>
<name>A0A243WD89_9BACT</name>
<dbReference type="Pfam" id="PF04909">
    <property type="entry name" value="Amidohydro_2"/>
    <property type="match status" value="1"/>
</dbReference>
<dbReference type="InterPro" id="IPR032466">
    <property type="entry name" value="Metal_Hydrolase"/>
</dbReference>
<dbReference type="Proteomes" id="UP000194873">
    <property type="component" value="Unassembled WGS sequence"/>
</dbReference>
<keyword evidence="1" id="KW-0456">Lyase</keyword>
<dbReference type="SUPFAM" id="SSF51556">
    <property type="entry name" value="Metallo-dependent hydrolases"/>
    <property type="match status" value="1"/>
</dbReference>
<accession>A0A243WD89</accession>
<comment type="caution">
    <text evidence="3">The sequence shown here is derived from an EMBL/GenBank/DDBJ whole genome shotgun (WGS) entry which is preliminary data.</text>
</comment>
<dbReference type="GO" id="GO:0016787">
    <property type="term" value="F:hydrolase activity"/>
    <property type="evidence" value="ECO:0007669"/>
    <property type="project" value="UniProtKB-KW"/>
</dbReference>
<evidence type="ECO:0000256" key="1">
    <source>
        <dbReference type="ARBA" id="ARBA00023239"/>
    </source>
</evidence>
<evidence type="ECO:0000259" key="2">
    <source>
        <dbReference type="Pfam" id="PF04909"/>
    </source>
</evidence>
<feature type="domain" description="Amidohydrolase-related" evidence="2">
    <location>
        <begin position="39"/>
        <end position="317"/>
    </location>
</feature>
<keyword evidence="3" id="KW-0378">Hydrolase</keyword>
<dbReference type="InterPro" id="IPR032465">
    <property type="entry name" value="ACMSD"/>
</dbReference>
<dbReference type="GO" id="GO:0005829">
    <property type="term" value="C:cytosol"/>
    <property type="evidence" value="ECO:0007669"/>
    <property type="project" value="TreeGrafter"/>
</dbReference>
<sequence>MKKIALEEHFLSPAFVEEFKKGMRSLPDEAMQNILTRLQDFGDQRLAAMDAAGIDKAFLSLTSPGVQIETDTARAVKLAQETNDFLAAEIQKQPTRYGGLAHLALQDPQAAADELERSVRQLGFRGAMINSHTNGHYLDEEQYFPFWERVQDLGVPVYLHPANSYQKLQILEGHDELLGATWSWTVETATHALRLVFGGTFERFPNVKLILGHMGETLPYVLWRLDSRSRLAGLPKGLTKLPSQYIKDNIVITTTGVCADESLQCALSALGEDNVLFSVDYPFEESKQAGDWIEQAPISEAVREKVCYKNAERVLGLK</sequence>
<evidence type="ECO:0000313" key="3">
    <source>
        <dbReference type="EMBL" id="OUJ73644.1"/>
    </source>
</evidence>
<dbReference type="PANTHER" id="PTHR21240">
    <property type="entry name" value="2-AMINO-3-CARBOXYLMUCONATE-6-SEMIALDEHYDE DECARBOXYLASE"/>
    <property type="match status" value="1"/>
</dbReference>
<reference evidence="3 4" key="1">
    <citation type="submission" date="2017-01" db="EMBL/GenBank/DDBJ databases">
        <title>A new Hymenobacter.</title>
        <authorList>
            <person name="Liang Y."/>
            <person name="Feng F."/>
        </authorList>
    </citation>
    <scope>NUCLEOTIDE SEQUENCE [LARGE SCALE GENOMIC DNA]</scope>
    <source>
        <strain evidence="3">MIMBbqt21</strain>
    </source>
</reference>
<dbReference type="Gene3D" id="3.20.20.140">
    <property type="entry name" value="Metal-dependent hydrolases"/>
    <property type="match status" value="1"/>
</dbReference>
<dbReference type="GO" id="GO:0019748">
    <property type="term" value="P:secondary metabolic process"/>
    <property type="evidence" value="ECO:0007669"/>
    <property type="project" value="TreeGrafter"/>
</dbReference>
<proteinExistence type="predicted"/>
<dbReference type="EMBL" id="MTSE01000005">
    <property type="protein sequence ID" value="OUJ73644.1"/>
    <property type="molecule type" value="Genomic_DNA"/>
</dbReference>
<gene>
    <name evidence="3" type="ORF">BXP70_11665</name>
</gene>
<organism evidence="3 4">
    <name type="scientific">Hymenobacter crusticola</name>
    <dbReference type="NCBI Taxonomy" id="1770526"/>
    <lineage>
        <taxon>Bacteria</taxon>
        <taxon>Pseudomonadati</taxon>
        <taxon>Bacteroidota</taxon>
        <taxon>Cytophagia</taxon>
        <taxon>Cytophagales</taxon>
        <taxon>Hymenobacteraceae</taxon>
        <taxon>Hymenobacter</taxon>
    </lineage>
</organism>